<name>A0ABW5FG82_9BACL</name>
<dbReference type="InterPro" id="IPR003313">
    <property type="entry name" value="AraC-bd"/>
</dbReference>
<evidence type="ECO:0000259" key="8">
    <source>
        <dbReference type="PROSITE" id="PS01124"/>
    </source>
</evidence>
<dbReference type="SUPFAM" id="SSF46689">
    <property type="entry name" value="Homeodomain-like"/>
    <property type="match status" value="2"/>
</dbReference>
<dbReference type="SUPFAM" id="SSF51215">
    <property type="entry name" value="Regulatory protein AraC"/>
    <property type="match status" value="1"/>
</dbReference>
<dbReference type="PROSITE" id="PS01124">
    <property type="entry name" value="HTH_ARAC_FAMILY_2"/>
    <property type="match status" value="1"/>
</dbReference>
<dbReference type="Proteomes" id="UP001597448">
    <property type="component" value="Unassembled WGS sequence"/>
</dbReference>
<comment type="similarity">
    <text evidence="2">Belongs to the bacterial solute-binding protein 8 family.</text>
</comment>
<dbReference type="InterPro" id="IPR002491">
    <property type="entry name" value="ABC_transptr_periplasmic_BD"/>
</dbReference>
<evidence type="ECO:0000256" key="1">
    <source>
        <dbReference type="ARBA" id="ARBA00004196"/>
    </source>
</evidence>
<dbReference type="EMBL" id="JBHUKY010000068">
    <property type="protein sequence ID" value="MFD2413555.1"/>
    <property type="molecule type" value="Genomic_DNA"/>
</dbReference>
<dbReference type="Gene3D" id="1.10.10.60">
    <property type="entry name" value="Homeodomain-like"/>
    <property type="match status" value="2"/>
</dbReference>
<dbReference type="SMART" id="SM00342">
    <property type="entry name" value="HTH_ARAC"/>
    <property type="match status" value="1"/>
</dbReference>
<keyword evidence="4" id="KW-0732">Signal</keyword>
<evidence type="ECO:0000313" key="10">
    <source>
        <dbReference type="EMBL" id="MFD2413555.1"/>
    </source>
</evidence>
<reference evidence="11" key="1">
    <citation type="journal article" date="2019" name="Int. J. Syst. Evol. Microbiol.">
        <title>The Global Catalogue of Microorganisms (GCM) 10K type strain sequencing project: providing services to taxonomists for standard genome sequencing and annotation.</title>
        <authorList>
            <consortium name="The Broad Institute Genomics Platform"/>
            <consortium name="The Broad Institute Genome Sequencing Center for Infectious Disease"/>
            <person name="Wu L."/>
            <person name="Ma J."/>
        </authorList>
    </citation>
    <scope>NUCLEOTIDE SEQUENCE [LARGE SCALE GENOMIC DNA]</scope>
    <source>
        <strain evidence="11">CCM 8725</strain>
    </source>
</reference>
<dbReference type="InterPro" id="IPR037923">
    <property type="entry name" value="HTH-like"/>
</dbReference>
<dbReference type="Gene3D" id="2.60.120.10">
    <property type="entry name" value="Jelly Rolls"/>
    <property type="match status" value="1"/>
</dbReference>
<dbReference type="InterPro" id="IPR009057">
    <property type="entry name" value="Homeodomain-like_sf"/>
</dbReference>
<dbReference type="PANTHER" id="PTHR30532:SF1">
    <property type="entry name" value="IRON(3+)-HYDROXAMATE-BINDING PROTEIN FHUD"/>
    <property type="match status" value="1"/>
</dbReference>
<dbReference type="Pfam" id="PF12833">
    <property type="entry name" value="HTH_18"/>
    <property type="match status" value="1"/>
</dbReference>
<dbReference type="Pfam" id="PF01497">
    <property type="entry name" value="Peripla_BP_2"/>
    <property type="match status" value="1"/>
</dbReference>
<evidence type="ECO:0000256" key="3">
    <source>
        <dbReference type="ARBA" id="ARBA00022448"/>
    </source>
</evidence>
<dbReference type="PRINTS" id="PR00032">
    <property type="entry name" value="HTHARAC"/>
</dbReference>
<dbReference type="RefSeq" id="WP_209992076.1">
    <property type="nucleotide sequence ID" value="NZ_JBHUKY010000068.1"/>
</dbReference>
<gene>
    <name evidence="10" type="ORF">ACFSX3_27165</name>
</gene>
<dbReference type="InterPro" id="IPR051313">
    <property type="entry name" value="Bact_iron-sidero_bind"/>
</dbReference>
<dbReference type="PANTHER" id="PTHR30532">
    <property type="entry name" value="IRON III DICITRATE-BINDING PERIPLASMIC PROTEIN"/>
    <property type="match status" value="1"/>
</dbReference>
<dbReference type="SUPFAM" id="SSF53807">
    <property type="entry name" value="Helical backbone' metal receptor"/>
    <property type="match status" value="1"/>
</dbReference>
<dbReference type="InterPro" id="IPR014710">
    <property type="entry name" value="RmlC-like_jellyroll"/>
</dbReference>
<keyword evidence="5" id="KW-0805">Transcription regulation</keyword>
<evidence type="ECO:0000256" key="5">
    <source>
        <dbReference type="ARBA" id="ARBA00023015"/>
    </source>
</evidence>
<sequence>MLSTIPQAAFRLERLFFSSVHSYYGRFAEGEALPRRTLHHHALCYVTEGKGQIILNGGLLTANKGDFFLLLPETSVEGKALTAEPLRYMIIFFSCIQLRKDHMHLELHSPVFPVNGKLEAPGHPRAAEISRQMTSFHRTRNPEDIMHAKYRLQQLLSLILQPGKRIVQDKAVGMDNVLAYMKNNYNQELKVGQLALMAGLSTNHFIRAFKQLTEKTPMAYLLEERIKRAKQLLFSSERVKQIAKEVGYKDEHYFSRVFKKSEGVAPASYLKNNHIRIAVLYYGLDDYLMTLGLTPVAALSYRERVSRNYSLPYPGVLEQEIVRLNGSRLNYEELARVRPDLIIGSDRLLPGELLESIAPTVVLKHTDNVEQQLSRLSRILGREQQADDWMNCYTEQKHLLRSRLEAQNVLPTVSFIRVSSEFYRLYGASNQTGTLLYRDLGLSPPLSFPEQTGAVDFEIDELPHYNPGYIFLAADPTLESRQRLKTLLSSNEWSSLDAVKQSRVFDAGDLLFKTLGPSGRMWAMSYVASRIGRLNDRIIHANRGL</sequence>
<dbReference type="Gene3D" id="3.40.50.1980">
    <property type="entry name" value="Nitrogenase molybdenum iron protein domain"/>
    <property type="match status" value="2"/>
</dbReference>
<feature type="domain" description="HTH araC/xylS-type" evidence="8">
    <location>
        <begin position="175"/>
        <end position="272"/>
    </location>
</feature>
<keyword evidence="6" id="KW-0238">DNA-binding</keyword>
<dbReference type="Pfam" id="PF02311">
    <property type="entry name" value="AraC_binding"/>
    <property type="match status" value="1"/>
</dbReference>
<keyword evidence="3" id="KW-0813">Transport</keyword>
<evidence type="ECO:0000313" key="11">
    <source>
        <dbReference type="Proteomes" id="UP001597448"/>
    </source>
</evidence>
<protein>
    <submittedName>
        <fullName evidence="10">AraC family transcriptional regulator</fullName>
    </submittedName>
</protein>
<feature type="domain" description="Fe/B12 periplasmic-binding" evidence="9">
    <location>
        <begin position="276"/>
        <end position="535"/>
    </location>
</feature>
<comment type="caution">
    <text evidence="10">The sequence shown here is derived from an EMBL/GenBank/DDBJ whole genome shotgun (WGS) entry which is preliminary data.</text>
</comment>
<dbReference type="PROSITE" id="PS50983">
    <property type="entry name" value="FE_B12_PBP"/>
    <property type="match status" value="1"/>
</dbReference>
<evidence type="ECO:0000259" key="9">
    <source>
        <dbReference type="PROSITE" id="PS50983"/>
    </source>
</evidence>
<keyword evidence="11" id="KW-1185">Reference proteome</keyword>
<evidence type="ECO:0000256" key="7">
    <source>
        <dbReference type="ARBA" id="ARBA00023163"/>
    </source>
</evidence>
<evidence type="ECO:0000256" key="6">
    <source>
        <dbReference type="ARBA" id="ARBA00023125"/>
    </source>
</evidence>
<evidence type="ECO:0000256" key="2">
    <source>
        <dbReference type="ARBA" id="ARBA00008814"/>
    </source>
</evidence>
<comment type="subcellular location">
    <subcellularLocation>
        <location evidence="1">Cell envelope</location>
    </subcellularLocation>
</comment>
<dbReference type="InterPro" id="IPR018060">
    <property type="entry name" value="HTH_AraC"/>
</dbReference>
<dbReference type="InterPro" id="IPR020449">
    <property type="entry name" value="Tscrpt_reg_AraC-type_HTH"/>
</dbReference>
<accession>A0ABW5FG82</accession>
<proteinExistence type="inferred from homology"/>
<evidence type="ECO:0000256" key="4">
    <source>
        <dbReference type="ARBA" id="ARBA00022729"/>
    </source>
</evidence>
<keyword evidence="7" id="KW-0804">Transcription</keyword>
<organism evidence="10 11">
    <name type="scientific">Paenibacillus rhizoplanae</name>
    <dbReference type="NCBI Taxonomy" id="1917181"/>
    <lineage>
        <taxon>Bacteria</taxon>
        <taxon>Bacillati</taxon>
        <taxon>Bacillota</taxon>
        <taxon>Bacilli</taxon>
        <taxon>Bacillales</taxon>
        <taxon>Paenibacillaceae</taxon>
        <taxon>Paenibacillus</taxon>
    </lineage>
</organism>